<organism evidence="2">
    <name type="scientific">Brassica napus</name>
    <name type="common">Rape</name>
    <dbReference type="NCBI Taxonomy" id="3708"/>
    <lineage>
        <taxon>Eukaryota</taxon>
        <taxon>Viridiplantae</taxon>
        <taxon>Streptophyta</taxon>
        <taxon>Embryophyta</taxon>
        <taxon>Tracheophyta</taxon>
        <taxon>Spermatophyta</taxon>
        <taxon>Magnoliopsida</taxon>
        <taxon>eudicotyledons</taxon>
        <taxon>Gunneridae</taxon>
        <taxon>Pentapetalae</taxon>
        <taxon>rosids</taxon>
        <taxon>malvids</taxon>
        <taxon>Brassicales</taxon>
        <taxon>Brassicaceae</taxon>
        <taxon>Brassiceae</taxon>
        <taxon>Brassica</taxon>
    </lineage>
</organism>
<protein>
    <submittedName>
        <fullName evidence="2">(rape) hypothetical protein</fullName>
    </submittedName>
</protein>
<dbReference type="AlphaFoldDB" id="A0A816J5W0"/>
<keyword evidence="1" id="KW-0472">Membrane</keyword>
<evidence type="ECO:0000256" key="1">
    <source>
        <dbReference type="SAM" id="Phobius"/>
    </source>
</evidence>
<proteinExistence type="predicted"/>
<gene>
    <name evidence="2" type="ORF">DARMORV10_C09P48400.1</name>
</gene>
<dbReference type="EMBL" id="HG994373">
    <property type="protein sequence ID" value="CAF1765167.1"/>
    <property type="molecule type" value="Genomic_DNA"/>
</dbReference>
<dbReference type="Proteomes" id="UP001295469">
    <property type="component" value="Chromosome C09"/>
</dbReference>
<feature type="transmembrane region" description="Helical" evidence="1">
    <location>
        <begin position="98"/>
        <end position="118"/>
    </location>
</feature>
<accession>A0A816J5W0</accession>
<keyword evidence="1" id="KW-1133">Transmembrane helix</keyword>
<name>A0A816J5W0_BRANA</name>
<feature type="transmembrane region" description="Helical" evidence="1">
    <location>
        <begin position="66"/>
        <end position="86"/>
    </location>
</feature>
<evidence type="ECO:0000313" key="2">
    <source>
        <dbReference type="EMBL" id="CAF1765167.1"/>
    </source>
</evidence>
<reference evidence="2" key="1">
    <citation type="submission" date="2021-01" db="EMBL/GenBank/DDBJ databases">
        <authorList>
            <consortium name="Genoscope - CEA"/>
            <person name="William W."/>
        </authorList>
    </citation>
    <scope>NUCLEOTIDE SEQUENCE</scope>
</reference>
<sequence>MKLQDKIIVFFFLLVLRFASGHRKLLVLSISLQAFSKLFAELLLNQVNCLFLSFSETLGNTRVLSLNRALFLSAGASISILFNCMFETRGVITIGWLWIVRIVGCCRGVFLNVLLLHIRTFEWRDYKGTEVKKDGSYLYSEELEAVSHCCNYLSWLSQVSDPTRSSRACDSLQ</sequence>
<keyword evidence="1" id="KW-0812">Transmembrane</keyword>